<dbReference type="AlphaFoldDB" id="A0A0F5JBA9"/>
<accession>A0A0F5JBA9</accession>
<dbReference type="Pfam" id="PF08281">
    <property type="entry name" value="Sigma70_r4_2"/>
    <property type="match status" value="1"/>
</dbReference>
<dbReference type="InterPro" id="IPR039425">
    <property type="entry name" value="RNA_pol_sigma-70-like"/>
</dbReference>
<feature type="domain" description="RNA polymerase sigma-70 region 2" evidence="6">
    <location>
        <begin position="22"/>
        <end position="87"/>
    </location>
</feature>
<evidence type="ECO:0000256" key="3">
    <source>
        <dbReference type="ARBA" id="ARBA00023082"/>
    </source>
</evidence>
<dbReference type="InterPro" id="IPR013324">
    <property type="entry name" value="RNA_pol_sigma_r3/r4-like"/>
</dbReference>
<keyword evidence="4" id="KW-0238">DNA-binding</keyword>
<keyword evidence="9" id="KW-1185">Reference proteome</keyword>
<evidence type="ECO:0000256" key="2">
    <source>
        <dbReference type="ARBA" id="ARBA00023015"/>
    </source>
</evidence>
<evidence type="ECO:0000313" key="8">
    <source>
        <dbReference type="EMBL" id="KKB55039.1"/>
    </source>
</evidence>
<protein>
    <submittedName>
        <fullName evidence="8">Sigma-70 family RNA polymerase sigma factor</fullName>
    </submittedName>
</protein>
<comment type="similarity">
    <text evidence="1">Belongs to the sigma-70 factor family. ECF subfamily.</text>
</comment>
<sequence length="193" mass="22819">MMEHLNKTLPNEERSVRIADIFKKYQAQLRGFIARRVSSKEDSEDILQNVFYQFMKNDQADNPIEQISAWLYSVARNQIIDRSRKHREEEMPYLSGYDEDGTFLKELSELMPDEDQSPEMDYLRAMVWEELENALLELPDEQRTVFELTELEGVPFKEIAESTGIPVNTLISRKRYAVLFLRKRLSSLYDEIL</sequence>
<dbReference type="InterPro" id="IPR013325">
    <property type="entry name" value="RNA_pol_sigma_r2"/>
</dbReference>
<name>A0A0F5JBA9_9BACT</name>
<evidence type="ECO:0000256" key="1">
    <source>
        <dbReference type="ARBA" id="ARBA00010641"/>
    </source>
</evidence>
<evidence type="ECO:0000313" key="9">
    <source>
        <dbReference type="Proteomes" id="UP000033035"/>
    </source>
</evidence>
<dbReference type="SUPFAM" id="SSF88946">
    <property type="entry name" value="Sigma2 domain of RNA polymerase sigma factors"/>
    <property type="match status" value="1"/>
</dbReference>
<evidence type="ECO:0000256" key="5">
    <source>
        <dbReference type="ARBA" id="ARBA00023163"/>
    </source>
</evidence>
<dbReference type="PANTHER" id="PTHR43133:SF8">
    <property type="entry name" value="RNA POLYMERASE SIGMA FACTOR HI_1459-RELATED"/>
    <property type="match status" value="1"/>
</dbReference>
<dbReference type="InterPro" id="IPR014284">
    <property type="entry name" value="RNA_pol_sigma-70_dom"/>
</dbReference>
<dbReference type="STRING" id="1203610.HMPREF1536_02492"/>
<dbReference type="InterPro" id="IPR013249">
    <property type="entry name" value="RNA_pol_sigma70_r4_t2"/>
</dbReference>
<dbReference type="PANTHER" id="PTHR43133">
    <property type="entry name" value="RNA POLYMERASE ECF-TYPE SIGMA FACTO"/>
    <property type="match status" value="1"/>
</dbReference>
<keyword evidence="2" id="KW-0805">Transcription regulation</keyword>
<evidence type="ECO:0000259" key="7">
    <source>
        <dbReference type="Pfam" id="PF08281"/>
    </source>
</evidence>
<dbReference type="GO" id="GO:0003677">
    <property type="term" value="F:DNA binding"/>
    <property type="evidence" value="ECO:0007669"/>
    <property type="project" value="UniProtKB-KW"/>
</dbReference>
<dbReference type="Gene3D" id="1.10.1740.10">
    <property type="match status" value="1"/>
</dbReference>
<organism evidence="8 9">
    <name type="scientific">Parabacteroides gordonii MS-1 = DSM 23371</name>
    <dbReference type="NCBI Taxonomy" id="1203610"/>
    <lineage>
        <taxon>Bacteria</taxon>
        <taxon>Pseudomonadati</taxon>
        <taxon>Bacteroidota</taxon>
        <taxon>Bacteroidia</taxon>
        <taxon>Bacteroidales</taxon>
        <taxon>Tannerellaceae</taxon>
        <taxon>Parabacteroides</taxon>
    </lineage>
</organism>
<keyword evidence="5" id="KW-0804">Transcription</keyword>
<dbReference type="NCBIfam" id="TIGR02937">
    <property type="entry name" value="sigma70-ECF"/>
    <property type="match status" value="1"/>
</dbReference>
<dbReference type="InterPro" id="IPR036388">
    <property type="entry name" value="WH-like_DNA-bd_sf"/>
</dbReference>
<reference evidence="8 9" key="1">
    <citation type="submission" date="2013-04" db="EMBL/GenBank/DDBJ databases">
        <title>The Genome Sequence of Parabacteroides gordonii DSM 23371.</title>
        <authorList>
            <consortium name="The Broad Institute Genomics Platform"/>
            <person name="Earl A."/>
            <person name="Ward D."/>
            <person name="Feldgarden M."/>
            <person name="Gevers D."/>
            <person name="Martens E."/>
            <person name="Sakamoto M."/>
            <person name="Benno Y."/>
            <person name="Suzuki N."/>
            <person name="Matsunaga N."/>
            <person name="Koshihara K."/>
            <person name="Seki M."/>
            <person name="Komiya H."/>
            <person name="Walker B."/>
            <person name="Young S."/>
            <person name="Zeng Q."/>
            <person name="Gargeya S."/>
            <person name="Fitzgerald M."/>
            <person name="Haas B."/>
            <person name="Abouelleil A."/>
            <person name="Allen A.W."/>
            <person name="Alvarado L."/>
            <person name="Arachchi H.M."/>
            <person name="Berlin A.M."/>
            <person name="Chapman S.B."/>
            <person name="Gainer-Dewar J."/>
            <person name="Goldberg J."/>
            <person name="Griggs A."/>
            <person name="Gujja S."/>
            <person name="Hansen M."/>
            <person name="Howarth C."/>
            <person name="Imamovic A."/>
            <person name="Ireland A."/>
            <person name="Larimer J."/>
            <person name="McCowan C."/>
            <person name="Murphy C."/>
            <person name="Pearson M."/>
            <person name="Poon T.W."/>
            <person name="Priest M."/>
            <person name="Roberts A."/>
            <person name="Saif S."/>
            <person name="Shea T."/>
            <person name="Sisk P."/>
            <person name="Sykes S."/>
            <person name="Wortman J."/>
            <person name="Nusbaum C."/>
            <person name="Birren B."/>
        </authorList>
    </citation>
    <scope>NUCLEOTIDE SEQUENCE [LARGE SCALE GENOMIC DNA]</scope>
    <source>
        <strain evidence="8 9">MS-1</strain>
    </source>
</reference>
<dbReference type="Pfam" id="PF04542">
    <property type="entry name" value="Sigma70_r2"/>
    <property type="match status" value="1"/>
</dbReference>
<gene>
    <name evidence="8" type="ORF">HMPREF1536_02492</name>
</gene>
<dbReference type="InterPro" id="IPR007627">
    <property type="entry name" value="RNA_pol_sigma70_r2"/>
</dbReference>
<dbReference type="GO" id="GO:0006352">
    <property type="term" value="P:DNA-templated transcription initiation"/>
    <property type="evidence" value="ECO:0007669"/>
    <property type="project" value="InterPro"/>
</dbReference>
<feature type="domain" description="RNA polymerase sigma factor 70 region 4 type 2" evidence="7">
    <location>
        <begin position="129"/>
        <end position="170"/>
    </location>
</feature>
<evidence type="ECO:0000256" key="4">
    <source>
        <dbReference type="ARBA" id="ARBA00023125"/>
    </source>
</evidence>
<dbReference type="EMBL" id="AQHW01000015">
    <property type="protein sequence ID" value="KKB55039.1"/>
    <property type="molecule type" value="Genomic_DNA"/>
</dbReference>
<dbReference type="PATRIC" id="fig|1203610.3.peg.2559"/>
<keyword evidence="3" id="KW-0731">Sigma factor</keyword>
<dbReference type="HOGENOM" id="CLU_047691_12_0_10"/>
<comment type="caution">
    <text evidence="8">The sequence shown here is derived from an EMBL/GenBank/DDBJ whole genome shotgun (WGS) entry which is preliminary data.</text>
</comment>
<dbReference type="GO" id="GO:0016987">
    <property type="term" value="F:sigma factor activity"/>
    <property type="evidence" value="ECO:0007669"/>
    <property type="project" value="UniProtKB-KW"/>
</dbReference>
<evidence type="ECO:0000259" key="6">
    <source>
        <dbReference type="Pfam" id="PF04542"/>
    </source>
</evidence>
<dbReference type="Gene3D" id="1.10.10.10">
    <property type="entry name" value="Winged helix-like DNA-binding domain superfamily/Winged helix DNA-binding domain"/>
    <property type="match status" value="1"/>
</dbReference>
<proteinExistence type="inferred from homology"/>
<dbReference type="SUPFAM" id="SSF88659">
    <property type="entry name" value="Sigma3 and sigma4 domains of RNA polymerase sigma factors"/>
    <property type="match status" value="1"/>
</dbReference>
<dbReference type="Proteomes" id="UP000033035">
    <property type="component" value="Unassembled WGS sequence"/>
</dbReference>